<proteinExistence type="predicted"/>
<evidence type="ECO:0000313" key="2">
    <source>
        <dbReference type="Proteomes" id="UP001143910"/>
    </source>
</evidence>
<dbReference type="EMBL" id="JANJQO010000752">
    <property type="protein sequence ID" value="KAJ2975071.1"/>
    <property type="molecule type" value="Genomic_DNA"/>
</dbReference>
<name>A0ACC1N9A6_9HYPO</name>
<evidence type="ECO:0000313" key="1">
    <source>
        <dbReference type="EMBL" id="KAJ2975071.1"/>
    </source>
</evidence>
<reference evidence="1" key="1">
    <citation type="submission" date="2022-08" db="EMBL/GenBank/DDBJ databases">
        <title>Genome Sequence of Lecanicillium fungicola.</title>
        <authorList>
            <person name="Buettner E."/>
        </authorList>
    </citation>
    <scope>NUCLEOTIDE SEQUENCE</scope>
    <source>
        <strain evidence="1">Babe33</strain>
    </source>
</reference>
<organism evidence="1 2">
    <name type="scientific">Zarea fungicola</name>
    <dbReference type="NCBI Taxonomy" id="93591"/>
    <lineage>
        <taxon>Eukaryota</taxon>
        <taxon>Fungi</taxon>
        <taxon>Dikarya</taxon>
        <taxon>Ascomycota</taxon>
        <taxon>Pezizomycotina</taxon>
        <taxon>Sordariomycetes</taxon>
        <taxon>Hypocreomycetidae</taxon>
        <taxon>Hypocreales</taxon>
        <taxon>Cordycipitaceae</taxon>
        <taxon>Zarea</taxon>
    </lineage>
</organism>
<accession>A0ACC1N9A6</accession>
<gene>
    <name evidence="1" type="ORF">NQ176_g5724</name>
</gene>
<comment type="caution">
    <text evidence="1">The sequence shown here is derived from an EMBL/GenBank/DDBJ whole genome shotgun (WGS) entry which is preliminary data.</text>
</comment>
<keyword evidence="2" id="KW-1185">Reference proteome</keyword>
<protein>
    <submittedName>
        <fullName evidence="1">Uncharacterized protein</fullName>
    </submittedName>
</protein>
<sequence length="344" mass="37295">MAPLTRLRARADRVPEPIMAEYYAQRAAVPGTLLISEGTIITPSASGGFEYAPGIWSTEQVSAWKAITDAVHAKGCFIYCQLFAMGRTATTEGAAKDQVEIVAPSSIPMDEESPMPRAMTISEICQSIADFVTAAENAIAAGFDGVECHGANGYLADQFIQDISNQRDDEYGGSVENRSRFFIEVVEGVARAIGPARVGVRLSPWSTIHGMKMDDPIPQFTHLISRANEMGLAYLHLIESRVAGGVDTTGTESLAFAYSLWDGPLLVAGGYNLASAKTLVDEEYSGKSMVVMFGRHFIANPDLVYRIRQGVVLTAYERDTFYTNNSLGYTDYSFSAEYLNTGAA</sequence>
<dbReference type="Proteomes" id="UP001143910">
    <property type="component" value="Unassembled WGS sequence"/>
</dbReference>